<reference evidence="2 3" key="1">
    <citation type="submission" date="2023-07" db="EMBL/GenBank/DDBJ databases">
        <title>Genomic Encyclopedia of Type Strains, Phase IV (KMG-IV): sequencing the most valuable type-strain genomes for metagenomic binning, comparative biology and taxonomic classification.</title>
        <authorList>
            <person name="Goeker M."/>
        </authorList>
    </citation>
    <scope>NUCLEOTIDE SEQUENCE [LARGE SCALE GENOMIC DNA]</scope>
    <source>
        <strain evidence="2 3">DSM 29005</strain>
    </source>
</reference>
<protein>
    <submittedName>
        <fullName evidence="2">Uncharacterized protein</fullName>
    </submittedName>
</protein>
<keyword evidence="1" id="KW-1133">Transmembrane helix</keyword>
<feature type="transmembrane region" description="Helical" evidence="1">
    <location>
        <begin position="67"/>
        <end position="84"/>
    </location>
</feature>
<feature type="transmembrane region" description="Helical" evidence="1">
    <location>
        <begin position="33"/>
        <end position="55"/>
    </location>
</feature>
<evidence type="ECO:0000256" key="1">
    <source>
        <dbReference type="SAM" id="Phobius"/>
    </source>
</evidence>
<feature type="transmembrane region" description="Helical" evidence="1">
    <location>
        <begin position="96"/>
        <end position="118"/>
    </location>
</feature>
<dbReference type="Proteomes" id="UP001234495">
    <property type="component" value="Unassembled WGS sequence"/>
</dbReference>
<dbReference type="RefSeq" id="WP_307342511.1">
    <property type="nucleotide sequence ID" value="NZ_JAUSUD010000012.1"/>
</dbReference>
<evidence type="ECO:0000313" key="3">
    <source>
        <dbReference type="Proteomes" id="UP001234495"/>
    </source>
</evidence>
<comment type="caution">
    <text evidence="2">The sequence shown here is derived from an EMBL/GenBank/DDBJ whole genome shotgun (WGS) entry which is preliminary data.</text>
</comment>
<sequence>MTITFLVVSYILLIAFILFMPKKITIQEMYITFIVVALHTLVADTLFAGIFKLYVVMGEPGPQLIDLFTELTLPALFGIIYINFIPNGLKKKLGYIIIWVVLSVLYEILSRYVGYITFKGWENWLSVLFYLYACTFMIFHQSFIRKLKRDRRHH</sequence>
<dbReference type="EMBL" id="JAUSUD010000012">
    <property type="protein sequence ID" value="MDQ0231479.1"/>
    <property type="molecule type" value="Genomic_DNA"/>
</dbReference>
<keyword evidence="1" id="KW-0812">Transmembrane</keyword>
<evidence type="ECO:0000313" key="2">
    <source>
        <dbReference type="EMBL" id="MDQ0231479.1"/>
    </source>
</evidence>
<feature type="transmembrane region" description="Helical" evidence="1">
    <location>
        <begin position="6"/>
        <end position="21"/>
    </location>
</feature>
<keyword evidence="3" id="KW-1185">Reference proteome</keyword>
<gene>
    <name evidence="2" type="ORF">J2S19_002762</name>
</gene>
<accession>A0ABT9ZGV6</accession>
<proteinExistence type="predicted"/>
<name>A0ABT9ZGV6_9BACI</name>
<feature type="transmembrane region" description="Helical" evidence="1">
    <location>
        <begin position="124"/>
        <end position="144"/>
    </location>
</feature>
<organism evidence="2 3">
    <name type="scientific">Metabacillus malikii</name>
    <dbReference type="NCBI Taxonomy" id="1504265"/>
    <lineage>
        <taxon>Bacteria</taxon>
        <taxon>Bacillati</taxon>
        <taxon>Bacillota</taxon>
        <taxon>Bacilli</taxon>
        <taxon>Bacillales</taxon>
        <taxon>Bacillaceae</taxon>
        <taxon>Metabacillus</taxon>
    </lineage>
</organism>
<keyword evidence="1" id="KW-0472">Membrane</keyword>